<evidence type="ECO:0000256" key="1">
    <source>
        <dbReference type="ARBA" id="ARBA00023015"/>
    </source>
</evidence>
<keyword evidence="2" id="KW-0238">DNA-binding</keyword>
<keyword evidence="3" id="KW-0804">Transcription</keyword>
<dbReference type="EMBL" id="CP145607">
    <property type="protein sequence ID" value="WWM70844.1"/>
    <property type="molecule type" value="Genomic_DNA"/>
</dbReference>
<evidence type="ECO:0000313" key="6">
    <source>
        <dbReference type="Proteomes" id="UP001382935"/>
    </source>
</evidence>
<protein>
    <submittedName>
        <fullName evidence="5">MarR family transcriptional regulator</fullName>
    </submittedName>
</protein>
<dbReference type="SUPFAM" id="SSF46785">
    <property type="entry name" value="Winged helix' DNA-binding domain"/>
    <property type="match status" value="1"/>
</dbReference>
<dbReference type="InterPro" id="IPR036390">
    <property type="entry name" value="WH_DNA-bd_sf"/>
</dbReference>
<keyword evidence="1" id="KW-0805">Transcription regulation</keyword>
<gene>
    <name evidence="5" type="ORF">V6R86_09195</name>
</gene>
<dbReference type="Proteomes" id="UP001382935">
    <property type="component" value="Chromosome"/>
</dbReference>
<dbReference type="Gene3D" id="1.10.10.10">
    <property type="entry name" value="Winged helix-like DNA-binding domain superfamily/Winged helix DNA-binding domain"/>
    <property type="match status" value="1"/>
</dbReference>
<keyword evidence="6" id="KW-1185">Reference proteome</keyword>
<proteinExistence type="predicted"/>
<dbReference type="InterPro" id="IPR036388">
    <property type="entry name" value="WH-like_DNA-bd_sf"/>
</dbReference>
<accession>A0ABZ2G328</accession>
<dbReference type="Pfam" id="PF01047">
    <property type="entry name" value="MarR"/>
    <property type="match status" value="1"/>
</dbReference>
<evidence type="ECO:0000313" key="5">
    <source>
        <dbReference type="EMBL" id="WWM70844.1"/>
    </source>
</evidence>
<dbReference type="InterPro" id="IPR023187">
    <property type="entry name" value="Tscrpt_reg_MarR-type_CS"/>
</dbReference>
<reference evidence="5 6" key="1">
    <citation type="submission" date="2024-02" db="EMBL/GenBank/DDBJ databases">
        <title>Full genome sequence of Sphingomonas kaistensis.</title>
        <authorList>
            <person name="Poletto B.L."/>
            <person name="Silva G."/>
            <person name="Galante D."/>
            <person name="Campos K.R."/>
            <person name="Santos M.B.N."/>
            <person name="Sacchi C.T."/>
        </authorList>
    </citation>
    <scope>NUCLEOTIDE SEQUENCE [LARGE SCALE GENOMIC DNA]</scope>
    <source>
        <strain evidence="5 6">MA4R</strain>
    </source>
</reference>
<dbReference type="RefSeq" id="WP_338503961.1">
    <property type="nucleotide sequence ID" value="NZ_CP145607.1"/>
</dbReference>
<feature type="domain" description="HTH marR-type" evidence="4">
    <location>
        <begin position="66"/>
        <end position="110"/>
    </location>
</feature>
<evidence type="ECO:0000256" key="2">
    <source>
        <dbReference type="ARBA" id="ARBA00023125"/>
    </source>
</evidence>
<dbReference type="PROSITE" id="PS01117">
    <property type="entry name" value="HTH_MARR_1"/>
    <property type="match status" value="1"/>
</dbReference>
<evidence type="ECO:0000256" key="3">
    <source>
        <dbReference type="ARBA" id="ARBA00023163"/>
    </source>
</evidence>
<sequence>MKKAVISAEALLAQTGETAPAKVNIDGCLIRRMLRARRSREQQFGPNLFADPAWDILLEAYAAELEQQRISVTALSEASAVPPTTALRWLSKLEEDGWLRRKADPYDGRRFWVALTEQASVQLRTYFDNVEPGLFLV</sequence>
<name>A0ABZ2G328_9SPHN</name>
<organism evidence="5 6">
    <name type="scientific">Sphingomonas kaistensis</name>
    <dbReference type="NCBI Taxonomy" id="298708"/>
    <lineage>
        <taxon>Bacteria</taxon>
        <taxon>Pseudomonadati</taxon>
        <taxon>Pseudomonadota</taxon>
        <taxon>Alphaproteobacteria</taxon>
        <taxon>Sphingomonadales</taxon>
        <taxon>Sphingomonadaceae</taxon>
        <taxon>Sphingomonas</taxon>
    </lineage>
</organism>
<evidence type="ECO:0000259" key="4">
    <source>
        <dbReference type="Pfam" id="PF01047"/>
    </source>
</evidence>
<dbReference type="InterPro" id="IPR000835">
    <property type="entry name" value="HTH_MarR-typ"/>
</dbReference>